<dbReference type="Proteomes" id="UP000310158">
    <property type="component" value="Unassembled WGS sequence"/>
</dbReference>
<proteinExistence type="predicted"/>
<evidence type="ECO:0000313" key="1">
    <source>
        <dbReference type="EMBL" id="THH21274.1"/>
    </source>
</evidence>
<dbReference type="AlphaFoldDB" id="A0A4S4M7J4"/>
<name>A0A4S4M7J4_9AGAM</name>
<dbReference type="OrthoDB" id="506498at2759"/>
<evidence type="ECO:0000313" key="2">
    <source>
        <dbReference type="Proteomes" id="UP000310158"/>
    </source>
</evidence>
<dbReference type="Gene3D" id="3.40.50.150">
    <property type="entry name" value="Vaccinia Virus protein VP39"/>
    <property type="match status" value="1"/>
</dbReference>
<gene>
    <name evidence="1" type="ORF">EW146_g255</name>
</gene>
<dbReference type="InterPro" id="IPR029063">
    <property type="entry name" value="SAM-dependent_MTases_sf"/>
</dbReference>
<protein>
    <recommendedName>
        <fullName evidence="3">Methyltransferase type 11 domain-containing protein</fullName>
    </recommendedName>
</protein>
<evidence type="ECO:0008006" key="3">
    <source>
        <dbReference type="Google" id="ProtNLM"/>
    </source>
</evidence>
<sequence>MTEDTATAPPKQYTLRAACASSDEIERLNDMHRGIMAFLGQHISFAPLEKANPKSILELGHLPPNLEFQFVDLTKPLPFEKASFDVLPGSEDILRRVFDLVKPGGWLLIEDPDDGDAKDGEGCPSPAVHVLLTSWLNILRSRGAQPTIARDLESIIRSSGLFDEVNVRKVVIPLSGQSNERAENELGRTWKEFMKRNSRYLSTRYSEYGITEDLLRRSFEELDDSTRSLTTVLYFTWSHKRMSS</sequence>
<dbReference type="CDD" id="cd02440">
    <property type="entry name" value="AdoMet_MTases"/>
    <property type="match status" value="1"/>
</dbReference>
<accession>A0A4S4M7J4</accession>
<organism evidence="1 2">
    <name type="scientific">Bondarzewia mesenterica</name>
    <dbReference type="NCBI Taxonomy" id="1095465"/>
    <lineage>
        <taxon>Eukaryota</taxon>
        <taxon>Fungi</taxon>
        <taxon>Dikarya</taxon>
        <taxon>Basidiomycota</taxon>
        <taxon>Agaricomycotina</taxon>
        <taxon>Agaricomycetes</taxon>
        <taxon>Russulales</taxon>
        <taxon>Bondarzewiaceae</taxon>
        <taxon>Bondarzewia</taxon>
    </lineage>
</organism>
<dbReference type="SUPFAM" id="SSF53335">
    <property type="entry name" value="S-adenosyl-L-methionine-dependent methyltransferases"/>
    <property type="match status" value="2"/>
</dbReference>
<comment type="caution">
    <text evidence="1">The sequence shown here is derived from an EMBL/GenBank/DDBJ whole genome shotgun (WGS) entry which is preliminary data.</text>
</comment>
<dbReference type="EMBL" id="SGPL01000005">
    <property type="protein sequence ID" value="THH21274.1"/>
    <property type="molecule type" value="Genomic_DNA"/>
</dbReference>
<keyword evidence="2" id="KW-1185">Reference proteome</keyword>
<reference evidence="1 2" key="1">
    <citation type="submission" date="2019-02" db="EMBL/GenBank/DDBJ databases">
        <title>Genome sequencing of the rare red list fungi Bondarzewia mesenterica.</title>
        <authorList>
            <person name="Buettner E."/>
            <person name="Kellner H."/>
        </authorList>
    </citation>
    <scope>NUCLEOTIDE SEQUENCE [LARGE SCALE GENOMIC DNA]</scope>
    <source>
        <strain evidence="1 2">DSM 108281</strain>
    </source>
</reference>